<proteinExistence type="predicted"/>
<protein>
    <submittedName>
        <fullName evidence="1">Uncharacterized protein</fullName>
    </submittedName>
</protein>
<gene>
    <name evidence="1" type="ORF">EOD39_9991</name>
</gene>
<dbReference type="Proteomes" id="UP000289886">
    <property type="component" value="Unassembled WGS sequence"/>
</dbReference>
<dbReference type="EMBL" id="SCEB01215698">
    <property type="protein sequence ID" value="RXM28178.1"/>
    <property type="molecule type" value="Genomic_DNA"/>
</dbReference>
<comment type="caution">
    <text evidence="1">The sequence shown here is derived from an EMBL/GenBank/DDBJ whole genome shotgun (WGS) entry which is preliminary data.</text>
</comment>
<dbReference type="AlphaFoldDB" id="A0A444TZ40"/>
<organism evidence="1 2">
    <name type="scientific">Acipenser ruthenus</name>
    <name type="common">Sterlet sturgeon</name>
    <dbReference type="NCBI Taxonomy" id="7906"/>
    <lineage>
        <taxon>Eukaryota</taxon>
        <taxon>Metazoa</taxon>
        <taxon>Chordata</taxon>
        <taxon>Craniata</taxon>
        <taxon>Vertebrata</taxon>
        <taxon>Euteleostomi</taxon>
        <taxon>Actinopterygii</taxon>
        <taxon>Chondrostei</taxon>
        <taxon>Acipenseriformes</taxon>
        <taxon>Acipenseridae</taxon>
        <taxon>Acipenser</taxon>
    </lineage>
</organism>
<evidence type="ECO:0000313" key="2">
    <source>
        <dbReference type="Proteomes" id="UP000289886"/>
    </source>
</evidence>
<accession>A0A444TZ40</accession>
<reference evidence="1 2" key="1">
    <citation type="submission" date="2019-01" db="EMBL/GenBank/DDBJ databases">
        <title>Draft Genome and Complete Hox-Cluster Characterization of the Sterlet Sturgeon (Acipenser ruthenus).</title>
        <authorList>
            <person name="Wei Q."/>
        </authorList>
    </citation>
    <scope>NUCLEOTIDE SEQUENCE [LARGE SCALE GENOMIC DNA]</scope>
    <source>
        <strain evidence="1">WHYD16114868_AA</strain>
        <tissue evidence="1">Blood</tissue>
    </source>
</reference>
<name>A0A444TZ40_ACIRT</name>
<evidence type="ECO:0000313" key="1">
    <source>
        <dbReference type="EMBL" id="RXM28178.1"/>
    </source>
</evidence>
<sequence>MGVRETRLLISSSQDRPVLGWLVDQYLQAAGKESRLVTVGLLSSRPCGHRSWMTPQWLASALEMRSVRTAERFLTQVCAALPSEGLELLRQLFREQRAPHTDFPLSITVSVLGGQSGF</sequence>
<keyword evidence="2" id="KW-1185">Reference proteome</keyword>